<dbReference type="PROSITE" id="PS50850">
    <property type="entry name" value="MFS"/>
    <property type="match status" value="1"/>
</dbReference>
<sequence>MRGGNESGSLDLGHWRTPRPRQRGRPSRNSSRGVFSVSPKPPVPSATTERARHAAPSPATGAPGPDPGAEPTGGSAEPTGGSGLIAVLAFTGIVVALMQTLLIPVIGRLPELLHTSLSNSTWAMTATLLSGAVATPIMGRLGDLYGKRRMILVSISTVVLGSLIAAATSQLLIVVAGRAVQGFAMGAIPLGISLMRDALPRERLGSALALMSSSIGVGGALGLPLAAYVAQHYSWHTLFYGAAALGAVSFVLVLVAVPESPVRAGGGFDYAGAAGLSLGLVTVLLPITKGGDWGWTSPLTLGLAAAGLAILALWGLLELRLRDPLVDLRTTVRRQVLLTHLTAITVGVSFYAMSLVLPQLLELPSATGYGLGQSLLVAGLAVAPMGVSMMLVSPLSARISAARGPKTSLILGLLVIGGAYAAAQGLMSAVWQVALISTLVGAGIGLAYSALPTLIMGAVDVSETGAANGLNTLMRSIGTSVSSAVLGTVLARNTTSFGGAEVPNMTGFRISFLIATGVVALGVLLAAFLPGAGRPATVRYRAAGSP</sequence>
<comment type="subcellular location">
    <subcellularLocation>
        <location evidence="1">Cell membrane</location>
        <topology evidence="1">Multi-pass membrane protein</topology>
    </subcellularLocation>
</comment>
<dbReference type="InterPro" id="IPR020846">
    <property type="entry name" value="MFS_dom"/>
</dbReference>
<feature type="transmembrane region" description="Helical" evidence="6">
    <location>
        <begin position="510"/>
        <end position="531"/>
    </location>
</feature>
<feature type="transmembrane region" description="Helical" evidence="6">
    <location>
        <begin position="429"/>
        <end position="451"/>
    </location>
</feature>
<evidence type="ECO:0000259" key="7">
    <source>
        <dbReference type="PROSITE" id="PS50850"/>
    </source>
</evidence>
<dbReference type="GO" id="GO:0005886">
    <property type="term" value="C:plasma membrane"/>
    <property type="evidence" value="ECO:0007669"/>
    <property type="project" value="UniProtKB-SubCell"/>
</dbReference>
<feature type="transmembrane region" description="Helical" evidence="6">
    <location>
        <begin position="119"/>
        <end position="139"/>
    </location>
</feature>
<feature type="transmembrane region" description="Helical" evidence="6">
    <location>
        <begin position="268"/>
        <end position="287"/>
    </location>
</feature>
<organism evidence="8 9">
    <name type="scientific">Actinomadura rubrisoli</name>
    <dbReference type="NCBI Taxonomy" id="2530368"/>
    <lineage>
        <taxon>Bacteria</taxon>
        <taxon>Bacillati</taxon>
        <taxon>Actinomycetota</taxon>
        <taxon>Actinomycetes</taxon>
        <taxon>Streptosporangiales</taxon>
        <taxon>Thermomonosporaceae</taxon>
        <taxon>Actinomadura</taxon>
    </lineage>
</organism>
<dbReference type="EMBL" id="SMKU01000245">
    <property type="protein sequence ID" value="TDD73898.1"/>
    <property type="molecule type" value="Genomic_DNA"/>
</dbReference>
<dbReference type="InterPro" id="IPR036259">
    <property type="entry name" value="MFS_trans_sf"/>
</dbReference>
<feature type="compositionally biased region" description="Low complexity" evidence="5">
    <location>
        <begin position="54"/>
        <end position="74"/>
    </location>
</feature>
<dbReference type="OrthoDB" id="4484751at2"/>
<name>A0A4R5ALT1_9ACTN</name>
<feature type="transmembrane region" description="Helical" evidence="6">
    <location>
        <begin position="369"/>
        <end position="392"/>
    </location>
</feature>
<dbReference type="Gene3D" id="1.20.1250.20">
    <property type="entry name" value="MFS general substrate transporter like domains"/>
    <property type="match status" value="2"/>
</dbReference>
<feature type="region of interest" description="Disordered" evidence="5">
    <location>
        <begin position="1"/>
        <end position="78"/>
    </location>
</feature>
<keyword evidence="9" id="KW-1185">Reference proteome</keyword>
<feature type="transmembrane region" description="Helical" evidence="6">
    <location>
        <begin position="404"/>
        <end position="423"/>
    </location>
</feature>
<feature type="transmembrane region" description="Helical" evidence="6">
    <location>
        <begin position="151"/>
        <end position="173"/>
    </location>
</feature>
<dbReference type="InterPro" id="IPR011701">
    <property type="entry name" value="MFS"/>
</dbReference>
<evidence type="ECO:0000256" key="2">
    <source>
        <dbReference type="ARBA" id="ARBA00022692"/>
    </source>
</evidence>
<dbReference type="Proteomes" id="UP000294513">
    <property type="component" value="Unassembled WGS sequence"/>
</dbReference>
<feature type="compositionally biased region" description="Basic residues" evidence="5">
    <location>
        <begin position="16"/>
        <end position="26"/>
    </location>
</feature>
<keyword evidence="3 6" id="KW-1133">Transmembrane helix</keyword>
<dbReference type="CDD" id="cd17504">
    <property type="entry name" value="MFS_MMR_MDR_like"/>
    <property type="match status" value="1"/>
</dbReference>
<gene>
    <name evidence="8" type="ORF">E1298_33155</name>
</gene>
<feature type="transmembrane region" description="Helical" evidence="6">
    <location>
        <begin position="179"/>
        <end position="195"/>
    </location>
</feature>
<dbReference type="PANTHER" id="PTHR42718">
    <property type="entry name" value="MAJOR FACILITATOR SUPERFAMILY MULTIDRUG TRANSPORTER MFSC"/>
    <property type="match status" value="1"/>
</dbReference>
<evidence type="ECO:0000256" key="4">
    <source>
        <dbReference type="ARBA" id="ARBA00023136"/>
    </source>
</evidence>
<evidence type="ECO:0000313" key="8">
    <source>
        <dbReference type="EMBL" id="TDD73898.1"/>
    </source>
</evidence>
<feature type="transmembrane region" description="Helical" evidence="6">
    <location>
        <begin position="472"/>
        <end position="490"/>
    </location>
</feature>
<keyword evidence="4 6" id="KW-0472">Membrane</keyword>
<accession>A0A4R5ALT1</accession>
<evidence type="ECO:0000256" key="1">
    <source>
        <dbReference type="ARBA" id="ARBA00004651"/>
    </source>
</evidence>
<protein>
    <submittedName>
        <fullName evidence="8">MFS transporter</fullName>
    </submittedName>
</protein>
<dbReference type="Pfam" id="PF07690">
    <property type="entry name" value="MFS_1"/>
    <property type="match status" value="1"/>
</dbReference>
<evidence type="ECO:0000313" key="9">
    <source>
        <dbReference type="Proteomes" id="UP000294513"/>
    </source>
</evidence>
<evidence type="ECO:0000256" key="6">
    <source>
        <dbReference type="SAM" id="Phobius"/>
    </source>
</evidence>
<dbReference type="SUPFAM" id="SSF103473">
    <property type="entry name" value="MFS general substrate transporter"/>
    <property type="match status" value="2"/>
</dbReference>
<feature type="transmembrane region" description="Helical" evidence="6">
    <location>
        <begin position="237"/>
        <end position="256"/>
    </location>
</feature>
<evidence type="ECO:0000256" key="5">
    <source>
        <dbReference type="SAM" id="MobiDB-lite"/>
    </source>
</evidence>
<evidence type="ECO:0000256" key="3">
    <source>
        <dbReference type="ARBA" id="ARBA00022989"/>
    </source>
</evidence>
<feature type="domain" description="Major facilitator superfamily (MFS) profile" evidence="7">
    <location>
        <begin position="84"/>
        <end position="534"/>
    </location>
</feature>
<dbReference type="GO" id="GO:0022857">
    <property type="term" value="F:transmembrane transporter activity"/>
    <property type="evidence" value="ECO:0007669"/>
    <property type="project" value="InterPro"/>
</dbReference>
<feature type="transmembrane region" description="Helical" evidence="6">
    <location>
        <begin position="299"/>
        <end position="317"/>
    </location>
</feature>
<proteinExistence type="predicted"/>
<reference evidence="8 9" key="1">
    <citation type="submission" date="2019-03" db="EMBL/GenBank/DDBJ databases">
        <title>Draft genome sequences of novel Actinobacteria.</title>
        <authorList>
            <person name="Sahin N."/>
            <person name="Ay H."/>
            <person name="Saygin H."/>
        </authorList>
    </citation>
    <scope>NUCLEOTIDE SEQUENCE [LARGE SCALE GENOMIC DNA]</scope>
    <source>
        <strain evidence="8 9">H3C3</strain>
    </source>
</reference>
<feature type="transmembrane region" description="Helical" evidence="6">
    <location>
        <begin position="207"/>
        <end position="231"/>
    </location>
</feature>
<feature type="transmembrane region" description="Helical" evidence="6">
    <location>
        <begin position="337"/>
        <end position="357"/>
    </location>
</feature>
<comment type="caution">
    <text evidence="8">The sequence shown here is derived from an EMBL/GenBank/DDBJ whole genome shotgun (WGS) entry which is preliminary data.</text>
</comment>
<keyword evidence="2 6" id="KW-0812">Transmembrane</keyword>
<dbReference type="PANTHER" id="PTHR42718:SF35">
    <property type="entry name" value="BLL0718 PROTEIN"/>
    <property type="match status" value="1"/>
</dbReference>
<feature type="transmembrane region" description="Helical" evidence="6">
    <location>
        <begin position="84"/>
        <end position="107"/>
    </location>
</feature>
<dbReference type="AlphaFoldDB" id="A0A4R5ALT1"/>